<feature type="compositionally biased region" description="Basic and acidic residues" evidence="1">
    <location>
        <begin position="19"/>
        <end position="32"/>
    </location>
</feature>
<dbReference type="AlphaFoldDB" id="A0A4Q4SXY2"/>
<dbReference type="InterPro" id="IPR029063">
    <property type="entry name" value="SAM-dependent_MTases_sf"/>
</dbReference>
<gene>
    <name evidence="3" type="ORF">DL764_008260</name>
</gene>
<dbReference type="InterPro" id="IPR002877">
    <property type="entry name" value="RNA_MeTrfase_FtsJ_dom"/>
</dbReference>
<feature type="compositionally biased region" description="Polar residues" evidence="1">
    <location>
        <begin position="1"/>
        <end position="15"/>
    </location>
</feature>
<dbReference type="OrthoDB" id="417125at2759"/>
<evidence type="ECO:0000259" key="2">
    <source>
        <dbReference type="Pfam" id="PF01728"/>
    </source>
</evidence>
<feature type="domain" description="Ribosomal RNA methyltransferase FtsJ" evidence="2">
    <location>
        <begin position="99"/>
        <end position="247"/>
    </location>
</feature>
<evidence type="ECO:0000256" key="1">
    <source>
        <dbReference type="SAM" id="MobiDB-lite"/>
    </source>
</evidence>
<dbReference type="STRING" id="155417.A0A4Q4SXY2"/>
<dbReference type="SUPFAM" id="SSF53335">
    <property type="entry name" value="S-adenosyl-L-methionine-dependent methyltransferases"/>
    <property type="match status" value="1"/>
</dbReference>
<feature type="region of interest" description="Disordered" evidence="1">
    <location>
        <begin position="1"/>
        <end position="32"/>
    </location>
</feature>
<dbReference type="Gene3D" id="3.40.50.150">
    <property type="entry name" value="Vaccinia Virus protein VP39"/>
    <property type="match status" value="1"/>
</dbReference>
<dbReference type="GO" id="GO:0008168">
    <property type="term" value="F:methyltransferase activity"/>
    <property type="evidence" value="ECO:0007669"/>
    <property type="project" value="InterPro"/>
</dbReference>
<keyword evidence="4" id="KW-1185">Reference proteome</keyword>
<protein>
    <recommendedName>
        <fullName evidence="2">Ribosomal RNA methyltransferase FtsJ domain-containing protein</fullName>
    </recommendedName>
</protein>
<dbReference type="Proteomes" id="UP000293360">
    <property type="component" value="Unassembled WGS sequence"/>
</dbReference>
<reference evidence="3 4" key="1">
    <citation type="submission" date="2018-06" db="EMBL/GenBank/DDBJ databases">
        <title>Complete Genomes of Monosporascus.</title>
        <authorList>
            <person name="Robinson A.J."/>
            <person name="Natvig D.O."/>
        </authorList>
    </citation>
    <scope>NUCLEOTIDE SEQUENCE [LARGE SCALE GENOMIC DNA]</scope>
    <source>
        <strain evidence="3 4">CBS 110550</strain>
    </source>
</reference>
<dbReference type="EMBL" id="QJNU01000629">
    <property type="protein sequence ID" value="RYO91614.1"/>
    <property type="molecule type" value="Genomic_DNA"/>
</dbReference>
<accession>A0A4Q4SXY2</accession>
<sequence>MGPLSSLTDMQQTAAGVSARDELNGVDVQKEKRTPALIHQGGELQQRRMDCKAGWKNPDGDKLFEKQRRTTDEADGAAALYFYRMIETTYKSDRAALPSRILDMGAAPGGFIEMAVEQNPEAQVVTFSLPVSEGGHKMMLQPENNPNVTLNFIDITMLAADMGMPYIPAGHPDAANFVLSLQFDSSDKQEALSDLVLCDGQVLRTHSRATYRETREARWLTSTQRALGLGHLRPGGTIVAPLYKLEAWDALSLLSCFS</sequence>
<dbReference type="GO" id="GO:0032259">
    <property type="term" value="P:methylation"/>
    <property type="evidence" value="ECO:0007669"/>
    <property type="project" value="InterPro"/>
</dbReference>
<evidence type="ECO:0000313" key="3">
    <source>
        <dbReference type="EMBL" id="RYO91614.1"/>
    </source>
</evidence>
<comment type="caution">
    <text evidence="3">The sequence shown here is derived from an EMBL/GenBank/DDBJ whole genome shotgun (WGS) entry which is preliminary data.</text>
</comment>
<organism evidence="3 4">
    <name type="scientific">Monosporascus ibericus</name>
    <dbReference type="NCBI Taxonomy" id="155417"/>
    <lineage>
        <taxon>Eukaryota</taxon>
        <taxon>Fungi</taxon>
        <taxon>Dikarya</taxon>
        <taxon>Ascomycota</taxon>
        <taxon>Pezizomycotina</taxon>
        <taxon>Sordariomycetes</taxon>
        <taxon>Xylariomycetidae</taxon>
        <taxon>Xylariales</taxon>
        <taxon>Xylariales incertae sedis</taxon>
        <taxon>Monosporascus</taxon>
    </lineage>
</organism>
<dbReference type="Pfam" id="PF01728">
    <property type="entry name" value="FtsJ"/>
    <property type="match status" value="1"/>
</dbReference>
<evidence type="ECO:0000313" key="4">
    <source>
        <dbReference type="Proteomes" id="UP000293360"/>
    </source>
</evidence>
<name>A0A4Q4SXY2_9PEZI</name>
<proteinExistence type="predicted"/>